<accession>A0A5J5F7F4</accession>
<dbReference type="AlphaFoldDB" id="A0A5J5F7F4"/>
<keyword evidence="1" id="KW-0812">Transmembrane</keyword>
<reference evidence="2 3" key="1">
    <citation type="submission" date="2019-09" db="EMBL/GenBank/DDBJ databases">
        <title>Draft genome of the ectomycorrhizal ascomycete Sphaerosporella brunnea.</title>
        <authorList>
            <consortium name="DOE Joint Genome Institute"/>
            <person name="Benucci G.M."/>
            <person name="Marozzi G."/>
            <person name="Antonielli L."/>
            <person name="Sanchez S."/>
            <person name="Marco P."/>
            <person name="Wang X."/>
            <person name="Falini L.B."/>
            <person name="Barry K."/>
            <person name="Haridas S."/>
            <person name="Lipzen A."/>
            <person name="Labutti K."/>
            <person name="Grigoriev I.V."/>
            <person name="Murat C."/>
            <person name="Martin F."/>
            <person name="Albertini E."/>
            <person name="Donnini D."/>
            <person name="Bonito G."/>
        </authorList>
    </citation>
    <scope>NUCLEOTIDE SEQUENCE [LARGE SCALE GENOMIC DNA]</scope>
    <source>
        <strain evidence="2 3">Sb_GMNB300</strain>
    </source>
</reference>
<keyword evidence="1" id="KW-0472">Membrane</keyword>
<feature type="transmembrane region" description="Helical" evidence="1">
    <location>
        <begin position="120"/>
        <end position="137"/>
    </location>
</feature>
<feature type="transmembrane region" description="Helical" evidence="1">
    <location>
        <begin position="7"/>
        <end position="26"/>
    </location>
</feature>
<keyword evidence="3" id="KW-1185">Reference proteome</keyword>
<organism evidence="2 3">
    <name type="scientific">Sphaerosporella brunnea</name>
    <dbReference type="NCBI Taxonomy" id="1250544"/>
    <lineage>
        <taxon>Eukaryota</taxon>
        <taxon>Fungi</taxon>
        <taxon>Dikarya</taxon>
        <taxon>Ascomycota</taxon>
        <taxon>Pezizomycotina</taxon>
        <taxon>Pezizomycetes</taxon>
        <taxon>Pezizales</taxon>
        <taxon>Pyronemataceae</taxon>
        <taxon>Sphaerosporella</taxon>
    </lineage>
</organism>
<comment type="caution">
    <text evidence="2">The sequence shown here is derived from an EMBL/GenBank/DDBJ whole genome shotgun (WGS) entry which is preliminary data.</text>
</comment>
<dbReference type="Proteomes" id="UP000326924">
    <property type="component" value="Unassembled WGS sequence"/>
</dbReference>
<name>A0A5J5F7F4_9PEZI</name>
<evidence type="ECO:0000256" key="1">
    <source>
        <dbReference type="SAM" id="Phobius"/>
    </source>
</evidence>
<sequence length="159" mass="17925">MSSGASCVQIFLFFFLILYFWVSYTVGSSCMYHPNSSLYVYKSEEGEEMEELPIPIGELACIFVMYPNHPIHPSYHPSFVTLRLFPPRTVFFSTKSHKRANHSWELCSANWNCAVPLSGFFPNSSAFFSTVFFLFFIRRMMGGRDCHGRVRGGGGGGGG</sequence>
<dbReference type="InParanoid" id="A0A5J5F7F4"/>
<gene>
    <name evidence="2" type="ORF">FN846DRAFT_214834</name>
</gene>
<evidence type="ECO:0000313" key="3">
    <source>
        <dbReference type="Proteomes" id="UP000326924"/>
    </source>
</evidence>
<keyword evidence="1" id="KW-1133">Transmembrane helix</keyword>
<proteinExistence type="predicted"/>
<dbReference type="EMBL" id="VXIS01000019">
    <property type="protein sequence ID" value="KAA8912846.1"/>
    <property type="molecule type" value="Genomic_DNA"/>
</dbReference>
<evidence type="ECO:0000313" key="2">
    <source>
        <dbReference type="EMBL" id="KAA8912846.1"/>
    </source>
</evidence>
<protein>
    <submittedName>
        <fullName evidence="2">Uncharacterized protein</fullName>
    </submittedName>
</protein>